<evidence type="ECO:0000256" key="1">
    <source>
        <dbReference type="SAM" id="MobiDB-lite"/>
    </source>
</evidence>
<evidence type="ECO:0000313" key="3">
    <source>
        <dbReference type="Proteomes" id="UP001283361"/>
    </source>
</evidence>
<dbReference type="EMBL" id="JAWDGP010002824">
    <property type="protein sequence ID" value="KAK3779551.1"/>
    <property type="molecule type" value="Genomic_DNA"/>
</dbReference>
<gene>
    <name evidence="2" type="ORF">RRG08_045297</name>
</gene>
<accession>A0AAE1DQR4</accession>
<sequence>MGAFMFEVTRATIPKTNFYQSTPRAGRPVHTKQEDALFPVAAQPIGEQNGEHIIGHRKDPEDKRHLVENQELPPKYSATNGVNGSSRTPQDGGADDEEPEKKAPKVGTMALRKLTNRNYQLPSIFTSSLPLPCKTSNTLQSSLLLFPYRARLVTPYYHHLFFSPTVQDL</sequence>
<dbReference type="AlphaFoldDB" id="A0AAE1DQR4"/>
<name>A0AAE1DQR4_9GAST</name>
<reference evidence="2" key="1">
    <citation type="journal article" date="2023" name="G3 (Bethesda)">
        <title>A reference genome for the long-term kleptoplast-retaining sea slug Elysia crispata morphotype clarki.</title>
        <authorList>
            <person name="Eastman K.E."/>
            <person name="Pendleton A.L."/>
            <person name="Shaikh M.A."/>
            <person name="Suttiyut T."/>
            <person name="Ogas R."/>
            <person name="Tomko P."/>
            <person name="Gavelis G."/>
            <person name="Widhalm J.R."/>
            <person name="Wisecaver J.H."/>
        </authorList>
    </citation>
    <scope>NUCLEOTIDE SEQUENCE</scope>
    <source>
        <strain evidence="2">ECLA1</strain>
    </source>
</reference>
<comment type="caution">
    <text evidence="2">The sequence shown here is derived from an EMBL/GenBank/DDBJ whole genome shotgun (WGS) entry which is preliminary data.</text>
</comment>
<organism evidence="2 3">
    <name type="scientific">Elysia crispata</name>
    <name type="common">lettuce slug</name>
    <dbReference type="NCBI Taxonomy" id="231223"/>
    <lineage>
        <taxon>Eukaryota</taxon>
        <taxon>Metazoa</taxon>
        <taxon>Spiralia</taxon>
        <taxon>Lophotrochozoa</taxon>
        <taxon>Mollusca</taxon>
        <taxon>Gastropoda</taxon>
        <taxon>Heterobranchia</taxon>
        <taxon>Euthyneura</taxon>
        <taxon>Panpulmonata</taxon>
        <taxon>Sacoglossa</taxon>
        <taxon>Placobranchoidea</taxon>
        <taxon>Plakobranchidae</taxon>
        <taxon>Elysia</taxon>
    </lineage>
</organism>
<evidence type="ECO:0000313" key="2">
    <source>
        <dbReference type="EMBL" id="KAK3779551.1"/>
    </source>
</evidence>
<protein>
    <submittedName>
        <fullName evidence="2">Uncharacterized protein</fullName>
    </submittedName>
</protein>
<proteinExistence type="predicted"/>
<feature type="compositionally biased region" description="Polar residues" evidence="1">
    <location>
        <begin position="77"/>
        <end position="89"/>
    </location>
</feature>
<keyword evidence="3" id="KW-1185">Reference proteome</keyword>
<dbReference type="Proteomes" id="UP001283361">
    <property type="component" value="Unassembled WGS sequence"/>
</dbReference>
<feature type="region of interest" description="Disordered" evidence="1">
    <location>
        <begin position="60"/>
        <end position="106"/>
    </location>
</feature>